<keyword evidence="2" id="KW-1185">Reference proteome</keyword>
<dbReference type="EMBL" id="CAACVG010001823">
    <property type="protein sequence ID" value="VEN35735.1"/>
    <property type="molecule type" value="Genomic_DNA"/>
</dbReference>
<organism evidence="1 2">
    <name type="scientific">Callosobruchus maculatus</name>
    <name type="common">Southern cowpea weevil</name>
    <name type="synonym">Pulse bruchid</name>
    <dbReference type="NCBI Taxonomy" id="64391"/>
    <lineage>
        <taxon>Eukaryota</taxon>
        <taxon>Metazoa</taxon>
        <taxon>Ecdysozoa</taxon>
        <taxon>Arthropoda</taxon>
        <taxon>Hexapoda</taxon>
        <taxon>Insecta</taxon>
        <taxon>Pterygota</taxon>
        <taxon>Neoptera</taxon>
        <taxon>Endopterygota</taxon>
        <taxon>Coleoptera</taxon>
        <taxon>Polyphaga</taxon>
        <taxon>Cucujiformia</taxon>
        <taxon>Chrysomeloidea</taxon>
        <taxon>Chrysomelidae</taxon>
        <taxon>Bruchinae</taxon>
        <taxon>Bruchini</taxon>
        <taxon>Callosobruchus</taxon>
    </lineage>
</organism>
<name>A0A653BKA9_CALMS</name>
<evidence type="ECO:0000313" key="1">
    <source>
        <dbReference type="EMBL" id="VEN35735.1"/>
    </source>
</evidence>
<evidence type="ECO:0000313" key="2">
    <source>
        <dbReference type="Proteomes" id="UP000410492"/>
    </source>
</evidence>
<feature type="non-terminal residue" evidence="1">
    <location>
        <position position="1"/>
    </location>
</feature>
<dbReference type="AlphaFoldDB" id="A0A653BKA9"/>
<proteinExistence type="predicted"/>
<reference evidence="1 2" key="1">
    <citation type="submission" date="2019-01" db="EMBL/GenBank/DDBJ databases">
        <authorList>
            <person name="Sayadi A."/>
        </authorList>
    </citation>
    <scope>NUCLEOTIDE SEQUENCE [LARGE SCALE GENOMIC DNA]</scope>
</reference>
<protein>
    <submittedName>
        <fullName evidence="1">Uncharacterized protein</fullName>
    </submittedName>
</protein>
<dbReference type="Proteomes" id="UP000410492">
    <property type="component" value="Unassembled WGS sequence"/>
</dbReference>
<sequence>GEGAKSSATKKSYKQQYIYLRQFNTLADTCNENAVELHDIPSTSNSVVSDFQTYEVVYNEPLMQHQDIDKSYHNSPVCNIDVPEQELPLESPSVTEDSAKLELVLQKLELVIETNNKLVREFAKFRTIFEIAMKSKENDHTNIVIKSVCPLQLINSLEERRPLTNNSMIRKYLMNTLND</sequence>
<accession>A0A653BKA9</accession>
<gene>
    <name evidence="1" type="ORF">CALMAC_LOCUS1558</name>
</gene>